<dbReference type="HAMAP" id="MF_02087">
    <property type="entry name" value="PLP_homeostasis"/>
    <property type="match status" value="1"/>
</dbReference>
<dbReference type="Gene3D" id="3.20.20.10">
    <property type="entry name" value="Alanine racemase"/>
    <property type="match status" value="1"/>
</dbReference>
<protein>
    <recommendedName>
        <fullName evidence="2">Pyridoxal phosphate homeostasis protein</fullName>
        <shortName evidence="2">PLP homeostasis protein</shortName>
    </recommendedName>
</protein>
<evidence type="ECO:0000259" key="5">
    <source>
        <dbReference type="Pfam" id="PF01168"/>
    </source>
</evidence>
<feature type="domain" description="Alanine racemase N-terminal" evidence="5">
    <location>
        <begin position="56"/>
        <end position="281"/>
    </location>
</feature>
<comment type="caution">
    <text evidence="6">The sequence shown here is derived from an EMBL/GenBank/DDBJ whole genome shotgun (WGS) entry which is preliminary data.</text>
</comment>
<evidence type="ECO:0000256" key="4">
    <source>
        <dbReference type="SAM" id="MobiDB-lite"/>
    </source>
</evidence>
<dbReference type="NCBIfam" id="TIGR00044">
    <property type="entry name" value="YggS family pyridoxal phosphate-dependent enzyme"/>
    <property type="match status" value="1"/>
</dbReference>
<dbReference type="PANTHER" id="PTHR10146">
    <property type="entry name" value="PROLINE SYNTHETASE CO-TRANSCRIBED BACTERIAL HOMOLOG PROTEIN"/>
    <property type="match status" value="1"/>
</dbReference>
<gene>
    <name evidence="6" type="ORF">GCM10009545_22780</name>
</gene>
<dbReference type="EMBL" id="BAAAHC010000009">
    <property type="protein sequence ID" value="GAA0520206.1"/>
    <property type="molecule type" value="Genomic_DNA"/>
</dbReference>
<evidence type="ECO:0000256" key="3">
    <source>
        <dbReference type="RuleBase" id="RU004514"/>
    </source>
</evidence>
<comment type="similarity">
    <text evidence="2 3">Belongs to the pyridoxal phosphate-binding protein YggS/PROSC family.</text>
</comment>
<name>A0ABN1CJ55_9PSEU</name>
<accession>A0ABN1CJ55</accession>
<dbReference type="PROSITE" id="PS01211">
    <property type="entry name" value="UPF0001"/>
    <property type="match status" value="1"/>
</dbReference>
<keyword evidence="1 2" id="KW-0663">Pyridoxal phosphate</keyword>
<feature type="modified residue" description="N6-(pyridoxal phosphate)lysine" evidence="2">
    <location>
        <position position="84"/>
    </location>
</feature>
<feature type="region of interest" description="Disordered" evidence="4">
    <location>
        <begin position="1"/>
        <end position="51"/>
    </location>
</feature>
<dbReference type="InterPro" id="IPR029066">
    <property type="entry name" value="PLP-binding_barrel"/>
</dbReference>
<dbReference type="PANTHER" id="PTHR10146:SF14">
    <property type="entry name" value="PYRIDOXAL PHOSPHATE HOMEOSTASIS PROTEIN"/>
    <property type="match status" value="1"/>
</dbReference>
<dbReference type="SUPFAM" id="SSF51419">
    <property type="entry name" value="PLP-binding barrel"/>
    <property type="match status" value="1"/>
</dbReference>
<dbReference type="Pfam" id="PF01168">
    <property type="entry name" value="Ala_racemase_N"/>
    <property type="match status" value="1"/>
</dbReference>
<evidence type="ECO:0000256" key="2">
    <source>
        <dbReference type="HAMAP-Rule" id="MF_02087"/>
    </source>
</evidence>
<evidence type="ECO:0000313" key="7">
    <source>
        <dbReference type="Proteomes" id="UP001500220"/>
    </source>
</evidence>
<keyword evidence="7" id="KW-1185">Reference proteome</keyword>
<proteinExistence type="inferred from homology"/>
<evidence type="ECO:0000313" key="6">
    <source>
        <dbReference type="EMBL" id="GAA0520206.1"/>
    </source>
</evidence>
<reference evidence="6 7" key="1">
    <citation type="journal article" date="2019" name="Int. J. Syst. Evol. Microbiol.">
        <title>The Global Catalogue of Microorganisms (GCM) 10K type strain sequencing project: providing services to taxonomists for standard genome sequencing and annotation.</title>
        <authorList>
            <consortium name="The Broad Institute Genomics Platform"/>
            <consortium name="The Broad Institute Genome Sequencing Center for Infectious Disease"/>
            <person name="Wu L."/>
            <person name="Ma J."/>
        </authorList>
    </citation>
    <scope>NUCLEOTIDE SEQUENCE [LARGE SCALE GENOMIC DNA]</scope>
    <source>
        <strain evidence="6 7">JCM 10664</strain>
    </source>
</reference>
<dbReference type="Proteomes" id="UP001500220">
    <property type="component" value="Unassembled WGS sequence"/>
</dbReference>
<evidence type="ECO:0000256" key="1">
    <source>
        <dbReference type="ARBA" id="ARBA00022898"/>
    </source>
</evidence>
<dbReference type="InterPro" id="IPR011078">
    <property type="entry name" value="PyrdxlP_homeostasis"/>
</dbReference>
<sequence length="286" mass="30922">MSPHGTGDFPEVPAMNEGDPASDDLPGRPGVGGLVNDLPTRPDTSEQRRSELAESLRKVRERLDRACRAAGRRPDEVELLAVTKTFPASDVALLADLGLVEFAENREQEARVKVAEFAALRPDARVRWHMVGQLQRNKARAVVRWADVVESVDSERLVEALRRATANALDAGDRKHPLDVLVQVSLDEAEGRGGCRPDEVPKLADMIMRTSDLRLRGVMAVAPLGGDPDVAFDTLSVISARLRRDHPEAVDVSAGMSGDLESAVAHGSTRVRVGTALLGGRRLTSP</sequence>
<comment type="function">
    <text evidence="2">Pyridoxal 5'-phosphate (PLP)-binding protein, which is involved in PLP homeostasis.</text>
</comment>
<dbReference type="InterPro" id="IPR001608">
    <property type="entry name" value="Ala_racemase_N"/>
</dbReference>
<organism evidence="6 7">
    <name type="scientific">Saccharopolyspora thermophila</name>
    <dbReference type="NCBI Taxonomy" id="89367"/>
    <lineage>
        <taxon>Bacteria</taxon>
        <taxon>Bacillati</taxon>
        <taxon>Actinomycetota</taxon>
        <taxon>Actinomycetes</taxon>
        <taxon>Pseudonocardiales</taxon>
        <taxon>Pseudonocardiaceae</taxon>
        <taxon>Saccharopolyspora</taxon>
    </lineage>
</organism>
<dbReference type="CDD" id="cd00635">
    <property type="entry name" value="PLPDE_III_YBL036c_like"/>
    <property type="match status" value="1"/>
</dbReference>